<organism evidence="15 16">
    <name type="scientific">Hermetia illucens</name>
    <name type="common">Black soldier fly</name>
    <dbReference type="NCBI Taxonomy" id="343691"/>
    <lineage>
        <taxon>Eukaryota</taxon>
        <taxon>Metazoa</taxon>
        <taxon>Ecdysozoa</taxon>
        <taxon>Arthropoda</taxon>
        <taxon>Hexapoda</taxon>
        <taxon>Insecta</taxon>
        <taxon>Pterygota</taxon>
        <taxon>Neoptera</taxon>
        <taxon>Endopterygota</taxon>
        <taxon>Diptera</taxon>
        <taxon>Brachycera</taxon>
        <taxon>Stratiomyomorpha</taxon>
        <taxon>Stratiomyidae</taxon>
        <taxon>Hermetiinae</taxon>
        <taxon>Hermetia</taxon>
    </lineage>
</organism>
<keyword evidence="16" id="KW-1185">Reference proteome</keyword>
<feature type="domain" description="G-protein coupled receptors family 1 profile" evidence="14">
    <location>
        <begin position="39"/>
        <end position="294"/>
    </location>
</feature>
<dbReference type="InParanoid" id="A0A7R8URX6"/>
<comment type="function">
    <text evidence="1">Receptor for thyrotropin-releasing hormone (TRH). Upon ligand binding, this G-protein-coupled receptor triggers activation of the phosphatidylinositol (IP3)-calcium-protein kinase C (PKC) pathway.</text>
</comment>
<proteinExistence type="inferred from homology"/>
<dbReference type="PRINTS" id="PR00237">
    <property type="entry name" value="GPCRRHODOPSN"/>
</dbReference>
<keyword evidence="5 12" id="KW-0812">Transmembrane</keyword>
<keyword evidence="9 12" id="KW-0675">Receptor</keyword>
<evidence type="ECO:0000256" key="3">
    <source>
        <dbReference type="ARBA" id="ARBA00010663"/>
    </source>
</evidence>
<keyword evidence="10 12" id="KW-0807">Transducer</keyword>
<keyword evidence="6 13" id="KW-1133">Transmembrane helix</keyword>
<evidence type="ECO:0000256" key="2">
    <source>
        <dbReference type="ARBA" id="ARBA00004141"/>
    </source>
</evidence>
<dbReference type="Gene3D" id="1.20.1070.10">
    <property type="entry name" value="Rhodopsin 7-helix transmembrane proteins"/>
    <property type="match status" value="1"/>
</dbReference>
<dbReference type="PROSITE" id="PS50262">
    <property type="entry name" value="G_PROTEIN_RECEP_F1_2"/>
    <property type="match status" value="1"/>
</dbReference>
<name>A0A7R8URX6_HERIL</name>
<dbReference type="Pfam" id="PF00001">
    <property type="entry name" value="7tm_1"/>
    <property type="match status" value="1"/>
</dbReference>
<evidence type="ECO:0000313" key="15">
    <source>
        <dbReference type="EMBL" id="CAD7085610.1"/>
    </source>
</evidence>
<evidence type="ECO:0000256" key="10">
    <source>
        <dbReference type="ARBA" id="ARBA00023224"/>
    </source>
</evidence>
<comment type="similarity">
    <text evidence="3 12">Belongs to the G-protein coupled receptor 1 family.</text>
</comment>
<dbReference type="GO" id="GO:0016020">
    <property type="term" value="C:membrane"/>
    <property type="evidence" value="ECO:0007669"/>
    <property type="project" value="UniProtKB-SubCell"/>
</dbReference>
<evidence type="ECO:0000256" key="9">
    <source>
        <dbReference type="ARBA" id="ARBA00023170"/>
    </source>
</evidence>
<sequence>MLKFRRGRTSQSDQDITLVLNMFEERDRNCKECEVIDARNLLVILVVTLSRRLRSITNFFLANLAVADFCVGVFCVMQNLSIYLIESWVFGGFLCRMYQFVQSLSYTASIFILVVICMERYFAIIHPITCKQILTPSRLRMVIVGVWITSAVYSTPKFIFSKTITNVHTSNGKEENICIMDRMMFNSKLLDLINFGLLYVTPLLVMSALYSRIAIALWKSSRGLERHIALQNTSTCSPSYSGTHLFRRPSSRYEKRAVGVTESQERFDLSTLDIYTHAQWNVIRYSTNISAYGA</sequence>
<evidence type="ECO:0000256" key="7">
    <source>
        <dbReference type="ARBA" id="ARBA00023040"/>
    </source>
</evidence>
<evidence type="ECO:0000256" key="11">
    <source>
        <dbReference type="ARBA" id="ARBA00032251"/>
    </source>
</evidence>
<evidence type="ECO:0000256" key="4">
    <source>
        <dbReference type="ARBA" id="ARBA00018873"/>
    </source>
</evidence>
<accession>A0A7R8URX6</accession>
<feature type="transmembrane region" description="Helical" evidence="13">
    <location>
        <begin position="97"/>
        <end position="118"/>
    </location>
</feature>
<evidence type="ECO:0000256" key="12">
    <source>
        <dbReference type="RuleBase" id="RU000688"/>
    </source>
</evidence>
<dbReference type="InterPro" id="IPR017452">
    <property type="entry name" value="GPCR_Rhodpsn_7TM"/>
</dbReference>
<dbReference type="Proteomes" id="UP000594454">
    <property type="component" value="Chromosome 3"/>
</dbReference>
<dbReference type="PRINTS" id="PR01012">
    <property type="entry name" value="NRPEPTIDEYR"/>
</dbReference>
<reference evidence="15 16" key="1">
    <citation type="submission" date="2020-11" db="EMBL/GenBank/DDBJ databases">
        <authorList>
            <person name="Wallbank WR R."/>
            <person name="Pardo Diaz C."/>
            <person name="Kozak K."/>
            <person name="Martin S."/>
            <person name="Jiggins C."/>
            <person name="Moest M."/>
            <person name="Warren A I."/>
            <person name="Generalovic N T."/>
            <person name="Byers J.R.P. K."/>
            <person name="Montejo-Kovacevich G."/>
            <person name="Yen C E."/>
        </authorList>
    </citation>
    <scope>NUCLEOTIDE SEQUENCE [LARGE SCALE GENOMIC DNA]</scope>
</reference>
<dbReference type="PANTHER" id="PTHR46061">
    <property type="entry name" value="THYROTROPIN-RELEASING HORMONE RECEPTOR"/>
    <property type="match status" value="1"/>
</dbReference>
<comment type="subcellular location">
    <subcellularLocation>
        <location evidence="2">Membrane</location>
        <topology evidence="2">Multi-pass membrane protein</topology>
    </subcellularLocation>
</comment>
<protein>
    <recommendedName>
        <fullName evidence="4">Thyrotropin-releasing hormone receptor</fullName>
    </recommendedName>
    <alternativeName>
        <fullName evidence="11">Thyroliberin receptor</fullName>
    </alternativeName>
</protein>
<dbReference type="InterPro" id="IPR002120">
    <property type="entry name" value="TRH_rcpt_1"/>
</dbReference>
<dbReference type="OrthoDB" id="5964776at2759"/>
<dbReference type="PANTHER" id="PTHR46061:SF3">
    <property type="entry name" value="THYROTROPIN-RELEASING HORMONE RECEPTOR"/>
    <property type="match status" value="1"/>
</dbReference>
<evidence type="ECO:0000256" key="5">
    <source>
        <dbReference type="ARBA" id="ARBA00022692"/>
    </source>
</evidence>
<dbReference type="InterPro" id="IPR000276">
    <property type="entry name" value="GPCR_Rhodpsn"/>
</dbReference>
<dbReference type="SUPFAM" id="SSF81321">
    <property type="entry name" value="Family A G protein-coupled receptor-like"/>
    <property type="match status" value="1"/>
</dbReference>
<evidence type="ECO:0000259" key="14">
    <source>
        <dbReference type="PROSITE" id="PS50262"/>
    </source>
</evidence>
<keyword evidence="8 13" id="KW-0472">Membrane</keyword>
<dbReference type="PROSITE" id="PS00237">
    <property type="entry name" value="G_PROTEIN_RECEP_F1_1"/>
    <property type="match status" value="1"/>
</dbReference>
<dbReference type="EMBL" id="LR899011">
    <property type="protein sequence ID" value="CAD7085610.1"/>
    <property type="molecule type" value="Genomic_DNA"/>
</dbReference>
<dbReference type="InterPro" id="IPR000611">
    <property type="entry name" value="NPY_rcpt"/>
</dbReference>
<feature type="transmembrane region" description="Helical" evidence="13">
    <location>
        <begin position="192"/>
        <end position="218"/>
    </location>
</feature>
<dbReference type="AlphaFoldDB" id="A0A7R8URX6"/>
<evidence type="ECO:0000256" key="1">
    <source>
        <dbReference type="ARBA" id="ARBA00004100"/>
    </source>
</evidence>
<evidence type="ECO:0000256" key="6">
    <source>
        <dbReference type="ARBA" id="ARBA00022989"/>
    </source>
</evidence>
<gene>
    <name evidence="15" type="ORF">HERILL_LOCUS8439</name>
</gene>
<evidence type="ECO:0000256" key="13">
    <source>
        <dbReference type="SAM" id="Phobius"/>
    </source>
</evidence>
<feature type="transmembrane region" description="Helical" evidence="13">
    <location>
        <begin position="59"/>
        <end position="85"/>
    </location>
</feature>
<evidence type="ECO:0000256" key="8">
    <source>
        <dbReference type="ARBA" id="ARBA00023136"/>
    </source>
</evidence>
<dbReference type="GO" id="GO:0004983">
    <property type="term" value="F:neuropeptide Y receptor activity"/>
    <property type="evidence" value="ECO:0007669"/>
    <property type="project" value="InterPro"/>
</dbReference>
<keyword evidence="7 12" id="KW-0297">G-protein coupled receptor</keyword>
<dbReference type="GO" id="GO:0004997">
    <property type="term" value="F:thyrotropin-releasing hormone receptor activity"/>
    <property type="evidence" value="ECO:0007669"/>
    <property type="project" value="InterPro"/>
</dbReference>
<evidence type="ECO:0000313" key="16">
    <source>
        <dbReference type="Proteomes" id="UP000594454"/>
    </source>
</evidence>